<name>A0AAV4U393_CAEEX</name>
<dbReference type="EMBL" id="BPLR01012213">
    <property type="protein sequence ID" value="GIY52224.1"/>
    <property type="molecule type" value="Genomic_DNA"/>
</dbReference>
<reference evidence="1 2" key="1">
    <citation type="submission" date="2021-06" db="EMBL/GenBank/DDBJ databases">
        <title>Caerostris extrusa draft genome.</title>
        <authorList>
            <person name="Kono N."/>
            <person name="Arakawa K."/>
        </authorList>
    </citation>
    <scope>NUCLEOTIDE SEQUENCE [LARGE SCALE GENOMIC DNA]</scope>
</reference>
<sequence length="98" mass="11541">MISFITILDALESNLRRRASVYDDVVKIFSFLADLTLSKVEFQRGGELLMQEYPEDVNQNLTEELFHFHTYVRQTHKPSKNSTLSHTDLYQIIFKEND</sequence>
<dbReference type="Proteomes" id="UP001054945">
    <property type="component" value="Unassembled WGS sequence"/>
</dbReference>
<evidence type="ECO:0000313" key="2">
    <source>
        <dbReference type="Proteomes" id="UP001054945"/>
    </source>
</evidence>
<keyword evidence="2" id="KW-1185">Reference proteome</keyword>
<comment type="caution">
    <text evidence="1">The sequence shown here is derived from an EMBL/GenBank/DDBJ whole genome shotgun (WGS) entry which is preliminary data.</text>
</comment>
<proteinExistence type="predicted"/>
<protein>
    <submittedName>
        <fullName evidence="1">Uncharacterized protein</fullName>
    </submittedName>
</protein>
<dbReference type="AlphaFoldDB" id="A0AAV4U393"/>
<organism evidence="1 2">
    <name type="scientific">Caerostris extrusa</name>
    <name type="common">Bark spider</name>
    <name type="synonym">Caerostris bankana</name>
    <dbReference type="NCBI Taxonomy" id="172846"/>
    <lineage>
        <taxon>Eukaryota</taxon>
        <taxon>Metazoa</taxon>
        <taxon>Ecdysozoa</taxon>
        <taxon>Arthropoda</taxon>
        <taxon>Chelicerata</taxon>
        <taxon>Arachnida</taxon>
        <taxon>Araneae</taxon>
        <taxon>Araneomorphae</taxon>
        <taxon>Entelegynae</taxon>
        <taxon>Araneoidea</taxon>
        <taxon>Araneidae</taxon>
        <taxon>Caerostris</taxon>
    </lineage>
</organism>
<accession>A0AAV4U393</accession>
<evidence type="ECO:0000313" key="1">
    <source>
        <dbReference type="EMBL" id="GIY52224.1"/>
    </source>
</evidence>
<gene>
    <name evidence="1" type="ORF">CEXT_677301</name>
</gene>